<evidence type="ECO:0000313" key="1">
    <source>
        <dbReference type="EMBL" id="QHT09798.1"/>
    </source>
</evidence>
<accession>A0A6C0CZ49</accession>
<dbReference type="SUPFAM" id="SSF53756">
    <property type="entry name" value="UDP-Glycosyltransferase/glycogen phosphorylase"/>
    <property type="match status" value="1"/>
</dbReference>
<sequence length="382" mass="44721">MSVEIDNFIGKGQIKEAIEQCYRENQNNLGKLISMISTVSDTSVTAKSNTEISNDKHTTISNTEIFNDKHTTTSNTESTKVDTTTIDTSIKYTRVMLLCNWLPSEELCKIWNKMSKGNFIWNNIKLVSKHPVDYFVVINSVLHTNFMYNINTDLEKTILFRMEPDMDTTNIEKWGFWANPTRNIFKFAGFHDVHYNNLEWHISKTYTELTNENIDKNSIYANILSTVLSDKYNDPGHIKRVDFVKFLESKDFIVDVYGSNSFKWRSYKGALPYHQKDDALLPYKYTFNVENRQLKNYMTEKLVDGIISECLTFYHGCPNVGDYIDERAFVYLELIDFENDYNIIRNAIENNLWEERLPYIKAAKSKILNELSFFPRLEKIIN</sequence>
<name>A0A6C0CZ49_9ZZZZ</name>
<protein>
    <recommendedName>
        <fullName evidence="2">Glycosyltransferase</fullName>
    </recommendedName>
</protein>
<organism evidence="1">
    <name type="scientific">viral metagenome</name>
    <dbReference type="NCBI Taxonomy" id="1070528"/>
    <lineage>
        <taxon>unclassified sequences</taxon>
        <taxon>metagenomes</taxon>
        <taxon>organismal metagenomes</taxon>
    </lineage>
</organism>
<dbReference type="EMBL" id="MN739515">
    <property type="protein sequence ID" value="QHT09798.1"/>
    <property type="molecule type" value="Genomic_DNA"/>
</dbReference>
<reference evidence="1" key="1">
    <citation type="journal article" date="2020" name="Nature">
        <title>Giant virus diversity and host interactions through global metagenomics.</title>
        <authorList>
            <person name="Schulz F."/>
            <person name="Roux S."/>
            <person name="Paez-Espino D."/>
            <person name="Jungbluth S."/>
            <person name="Walsh D.A."/>
            <person name="Denef V.J."/>
            <person name="McMahon K.D."/>
            <person name="Konstantinidis K.T."/>
            <person name="Eloe-Fadrosh E.A."/>
            <person name="Kyrpides N.C."/>
            <person name="Woyke T."/>
        </authorList>
    </citation>
    <scope>NUCLEOTIDE SEQUENCE</scope>
    <source>
        <strain evidence="1">GVMAG-M-3300023174-102</strain>
    </source>
</reference>
<proteinExistence type="predicted"/>
<dbReference type="InterPro" id="IPR038577">
    <property type="entry name" value="GT10-like_C_sf"/>
</dbReference>
<dbReference type="Gene3D" id="3.40.50.11660">
    <property type="entry name" value="Glycosyl transferase family 10, C-terminal domain"/>
    <property type="match status" value="1"/>
</dbReference>
<dbReference type="AlphaFoldDB" id="A0A6C0CZ49"/>
<evidence type="ECO:0008006" key="2">
    <source>
        <dbReference type="Google" id="ProtNLM"/>
    </source>
</evidence>